<comment type="caution">
    <text evidence="1">The sequence shown here is derived from an EMBL/GenBank/DDBJ whole genome shotgun (WGS) entry which is preliminary data.</text>
</comment>
<protein>
    <submittedName>
        <fullName evidence="1">Werner Syndrome-like exonuclease</fullName>
    </submittedName>
</protein>
<name>A0ACC0G485_9ERIC</name>
<evidence type="ECO:0000313" key="2">
    <source>
        <dbReference type="Proteomes" id="UP001060215"/>
    </source>
</evidence>
<dbReference type="EMBL" id="CM045769">
    <property type="protein sequence ID" value="KAI7994416.1"/>
    <property type="molecule type" value="Genomic_DNA"/>
</dbReference>
<evidence type="ECO:0000313" key="1">
    <source>
        <dbReference type="EMBL" id="KAI7994416.1"/>
    </source>
</evidence>
<proteinExistence type="predicted"/>
<reference evidence="1 2" key="1">
    <citation type="journal article" date="2022" name="Plant J.">
        <title>Chromosome-level genome of Camellia lanceoleosa provides a valuable resource for understanding genome evolution and self-incompatibility.</title>
        <authorList>
            <person name="Gong W."/>
            <person name="Xiao S."/>
            <person name="Wang L."/>
            <person name="Liao Z."/>
            <person name="Chang Y."/>
            <person name="Mo W."/>
            <person name="Hu G."/>
            <person name="Li W."/>
            <person name="Zhao G."/>
            <person name="Zhu H."/>
            <person name="Hu X."/>
            <person name="Ji K."/>
            <person name="Xiang X."/>
            <person name="Song Q."/>
            <person name="Yuan D."/>
            <person name="Jin S."/>
            <person name="Zhang L."/>
        </authorList>
    </citation>
    <scope>NUCLEOTIDE SEQUENCE [LARGE SCALE GENOMIC DNA]</scope>
    <source>
        <strain evidence="1">SQ_2022a</strain>
    </source>
</reference>
<accession>A0ACC0G485</accession>
<dbReference type="Proteomes" id="UP001060215">
    <property type="component" value="Chromosome 12"/>
</dbReference>
<gene>
    <name evidence="1" type="ORF">LOK49_LG11G01649</name>
</gene>
<organism evidence="1 2">
    <name type="scientific">Camellia lanceoleosa</name>
    <dbReference type="NCBI Taxonomy" id="1840588"/>
    <lineage>
        <taxon>Eukaryota</taxon>
        <taxon>Viridiplantae</taxon>
        <taxon>Streptophyta</taxon>
        <taxon>Embryophyta</taxon>
        <taxon>Tracheophyta</taxon>
        <taxon>Spermatophyta</taxon>
        <taxon>Magnoliopsida</taxon>
        <taxon>eudicotyledons</taxon>
        <taxon>Gunneridae</taxon>
        <taxon>Pentapetalae</taxon>
        <taxon>asterids</taxon>
        <taxon>Ericales</taxon>
        <taxon>Theaceae</taxon>
        <taxon>Camellia</taxon>
    </lineage>
</organism>
<keyword evidence="2" id="KW-1185">Reference proteome</keyword>
<sequence length="140" mass="15787">MAATTTNLSIVDYQLPNNTHDPSIIIGFDIKWRPNNCFHDNPTATLQLCIGHRCLIFQFIYSSQIPQSLFDFLNNPIYTFVGVGIHTDVDKLTKDYGLFVATTVDLRSLAADCDMIELRNAGLKNLAKEVLGKEIEGFRY</sequence>